<dbReference type="InParanoid" id="A0A1B4XHL4"/>
<evidence type="ECO:0000313" key="2">
    <source>
        <dbReference type="EMBL" id="BAV34269.1"/>
    </source>
</evidence>
<feature type="chain" id="PRO_5008572563" evidence="1">
    <location>
        <begin position="27"/>
        <end position="285"/>
    </location>
</feature>
<dbReference type="AlphaFoldDB" id="A0A1B4XHL4"/>
<dbReference type="Proteomes" id="UP000243180">
    <property type="component" value="Chromosome"/>
</dbReference>
<proteinExistence type="predicted"/>
<gene>
    <name evidence="2" type="ORF">SCL_1978</name>
</gene>
<dbReference type="KEGG" id="slim:SCL_1978"/>
<organism evidence="2 3">
    <name type="scientific">Sulfuricaulis limicola</name>
    <dbReference type="NCBI Taxonomy" id="1620215"/>
    <lineage>
        <taxon>Bacteria</taxon>
        <taxon>Pseudomonadati</taxon>
        <taxon>Pseudomonadota</taxon>
        <taxon>Gammaproteobacteria</taxon>
        <taxon>Acidiferrobacterales</taxon>
        <taxon>Acidiferrobacteraceae</taxon>
        <taxon>Sulfuricaulis</taxon>
    </lineage>
</organism>
<accession>A0A1B4XHL4</accession>
<name>A0A1B4XHL4_9GAMM</name>
<sequence length="285" mass="31288">MAYGRSAIRSLLIAIAVLLAITPADADEARVIQLKHRPASEVMPLIRPLLGPEDVLSGMDFRLIIRTSDRNLKEVERLLAQVDVARQRLRITVEQAVVGDGATTSQSVTGSTQIGDKARITLPGKAAEDGGLVVEKDGLRYQAIRRTSRTGNANTQMILTQDGQRAYIRVGQSVPHVRKILALSRRQQVLIQDIDLQDVTTGFEVLPRVHGDRVLVEITPRLSSLRDPATGLADFQELSTTVETKLGEWLDLGEILGNRGEVERAILESASTSAGEHRTVRIRIE</sequence>
<feature type="signal peptide" evidence="1">
    <location>
        <begin position="1"/>
        <end position="26"/>
    </location>
</feature>
<reference evidence="2 3" key="1">
    <citation type="submission" date="2015-05" db="EMBL/GenBank/DDBJ databases">
        <title>Complete genome sequence of a sulfur-oxidizing gammaproteobacterium strain HA5.</title>
        <authorList>
            <person name="Miura A."/>
            <person name="Kojima H."/>
            <person name="Fukui M."/>
        </authorList>
    </citation>
    <scope>NUCLEOTIDE SEQUENCE [LARGE SCALE GENOMIC DNA]</scope>
    <source>
        <strain evidence="2 3">HA5</strain>
    </source>
</reference>
<evidence type="ECO:0000313" key="3">
    <source>
        <dbReference type="Proteomes" id="UP000243180"/>
    </source>
</evidence>
<keyword evidence="3" id="KW-1185">Reference proteome</keyword>
<keyword evidence="1" id="KW-0732">Signal</keyword>
<protein>
    <submittedName>
        <fullName evidence="2">NolW domain-containing protein</fullName>
    </submittedName>
</protein>
<dbReference type="EMBL" id="AP014879">
    <property type="protein sequence ID" value="BAV34269.1"/>
    <property type="molecule type" value="Genomic_DNA"/>
</dbReference>
<evidence type="ECO:0000256" key="1">
    <source>
        <dbReference type="SAM" id="SignalP"/>
    </source>
</evidence>